<dbReference type="RefSeq" id="WP_059582667.1">
    <property type="nucleotide sequence ID" value="NZ_CP013417.1"/>
</dbReference>
<comment type="similarity">
    <text evidence="2">Belongs to the esterase D family.</text>
</comment>
<keyword evidence="12" id="KW-1185">Reference proteome</keyword>
<evidence type="ECO:0000313" key="12">
    <source>
        <dbReference type="Proteomes" id="UP000070255"/>
    </source>
</evidence>
<organism evidence="11 12">
    <name type="scientific">Burkholderia savannae</name>
    <dbReference type="NCBI Taxonomy" id="1637837"/>
    <lineage>
        <taxon>Bacteria</taxon>
        <taxon>Pseudomonadati</taxon>
        <taxon>Pseudomonadota</taxon>
        <taxon>Betaproteobacteria</taxon>
        <taxon>Burkholderiales</taxon>
        <taxon>Burkholderiaceae</taxon>
        <taxon>Burkholderia</taxon>
        <taxon>pseudomallei group</taxon>
    </lineage>
</organism>
<dbReference type="InterPro" id="IPR052558">
    <property type="entry name" value="Siderophore_Hydrolase_D"/>
</dbReference>
<dbReference type="InterPro" id="IPR000801">
    <property type="entry name" value="Esterase-like"/>
</dbReference>
<evidence type="ECO:0000256" key="3">
    <source>
        <dbReference type="ARBA" id="ARBA00005874"/>
    </source>
</evidence>
<proteinExistence type="inferred from homology"/>
<evidence type="ECO:0000256" key="7">
    <source>
        <dbReference type="ARBA" id="ARBA00032572"/>
    </source>
</evidence>
<dbReference type="InterPro" id="IPR029058">
    <property type="entry name" value="AB_hydrolase_fold"/>
</dbReference>
<comment type="catalytic activity">
    <reaction evidence="8">
        <text>an acyl-CoA + a 1,2-diacyl-sn-glycerol = a triacyl-sn-glycerol + CoA</text>
        <dbReference type="Rhea" id="RHEA:10868"/>
        <dbReference type="ChEBI" id="CHEBI:17815"/>
        <dbReference type="ChEBI" id="CHEBI:57287"/>
        <dbReference type="ChEBI" id="CHEBI:58342"/>
        <dbReference type="ChEBI" id="CHEBI:64615"/>
        <dbReference type="EC" id="2.3.1.20"/>
    </reaction>
</comment>
<dbReference type="SUPFAM" id="SSF53474">
    <property type="entry name" value="alpha/beta-Hydrolases"/>
    <property type="match status" value="1"/>
</dbReference>
<keyword evidence="10" id="KW-0732">Signal</keyword>
<protein>
    <recommendedName>
        <fullName evidence="7">Acyl-CoA:diacylglycerol acyltransferase</fullName>
        <ecNumber evidence="4">2.3.1.122</ecNumber>
        <ecNumber evidence="5">2.3.1.20</ecNumber>
    </recommendedName>
</protein>
<dbReference type="Pfam" id="PF00756">
    <property type="entry name" value="Esterase"/>
    <property type="match status" value="1"/>
</dbReference>
<evidence type="ECO:0000313" key="11">
    <source>
        <dbReference type="EMBL" id="KWZ41650.1"/>
    </source>
</evidence>
<keyword evidence="6" id="KW-0378">Hydrolase</keyword>
<sequence length="370" mass="38598">MPGPAFAARRSLLAAGLGTALSSLSPLPCCAAPANAARGGTRGTVALPGLADAPAVETPRSRRIDVSIAGQRRRIFVALPPPPAPPAGHPVLYALDGNAAFHLFAQLARNHAARPGVDPADVPAIVALGYATDASYDMQARAADYTLAPLAGEAAAPAPIPCSAHDAHASEGNADDRANDADALPSAGAIRTGADRFLDFVEHDLQPWLAGQFAVDARRQTLFGHSYGGLLTLYAMLTRTHVFRRYVAASPSIWWGDRALVPFRDRFVERTAALDTPVDLLVTVGSLEEGAPNPDPERARRQQARKQVSSAREFVHGVQPVRGLHAECRVIAGEDHGSVVLPSAALAVRIASAPETSTAPATAASDGSRG</sequence>
<evidence type="ECO:0000256" key="10">
    <source>
        <dbReference type="SAM" id="SignalP"/>
    </source>
</evidence>
<dbReference type="InterPro" id="IPR006311">
    <property type="entry name" value="TAT_signal"/>
</dbReference>
<reference evidence="11 12" key="1">
    <citation type="submission" date="2015-11" db="EMBL/GenBank/DDBJ databases">
        <authorList>
            <person name="Sahl J."/>
            <person name="Wagner D."/>
            <person name="Keim P."/>
        </authorList>
    </citation>
    <scope>NUCLEOTIDE SEQUENCE [LARGE SCALE GENOMIC DNA]</scope>
    <source>
        <strain evidence="11 12">BDU18</strain>
    </source>
</reference>
<evidence type="ECO:0000256" key="8">
    <source>
        <dbReference type="ARBA" id="ARBA00048109"/>
    </source>
</evidence>
<dbReference type="Gene3D" id="3.40.50.1820">
    <property type="entry name" value="alpha/beta hydrolase"/>
    <property type="match status" value="1"/>
</dbReference>
<evidence type="ECO:0000256" key="5">
    <source>
        <dbReference type="ARBA" id="ARBA00013244"/>
    </source>
</evidence>
<feature type="chain" id="PRO_5045596085" description="Acyl-CoA:diacylglycerol acyltransferase" evidence="10">
    <location>
        <begin position="32"/>
        <end position="370"/>
    </location>
</feature>
<evidence type="ECO:0000256" key="2">
    <source>
        <dbReference type="ARBA" id="ARBA00005622"/>
    </source>
</evidence>
<evidence type="ECO:0000256" key="4">
    <source>
        <dbReference type="ARBA" id="ARBA00012820"/>
    </source>
</evidence>
<comment type="caution">
    <text evidence="11">The sequence shown here is derived from an EMBL/GenBank/DDBJ whole genome shotgun (WGS) entry which is preliminary data.</text>
</comment>
<dbReference type="Proteomes" id="UP000070255">
    <property type="component" value="Unassembled WGS sequence"/>
</dbReference>
<dbReference type="EC" id="2.3.1.20" evidence="5"/>
<evidence type="ECO:0000256" key="9">
    <source>
        <dbReference type="SAM" id="MobiDB-lite"/>
    </source>
</evidence>
<dbReference type="EMBL" id="LNJQ01000001">
    <property type="protein sequence ID" value="KWZ41650.1"/>
    <property type="molecule type" value="Genomic_DNA"/>
</dbReference>
<dbReference type="EC" id="2.3.1.122" evidence="4"/>
<name>A0ABR5TAN3_9BURK</name>
<feature type="signal peptide" evidence="10">
    <location>
        <begin position="1"/>
        <end position="31"/>
    </location>
</feature>
<evidence type="ECO:0000256" key="6">
    <source>
        <dbReference type="ARBA" id="ARBA00022801"/>
    </source>
</evidence>
<gene>
    <name evidence="11" type="ORF">WS72_01290</name>
</gene>
<dbReference type="PROSITE" id="PS51318">
    <property type="entry name" value="TAT"/>
    <property type="match status" value="1"/>
</dbReference>
<dbReference type="PANTHER" id="PTHR40841:SF2">
    <property type="entry name" value="SIDEROPHORE-DEGRADING ESTERASE (EUROFUNG)"/>
    <property type="match status" value="1"/>
</dbReference>
<comment type="similarity">
    <text evidence="3">Belongs to the mycobacterial A85 antigen family.</text>
</comment>
<comment type="catalytic activity">
    <reaction evidence="1">
        <text>2 alpha,alpha'-trehalose 6-mycolate = alpha,alpha'-trehalose 6,6'-bismycolate + alpha,alpha-trehalose</text>
        <dbReference type="Rhea" id="RHEA:23472"/>
        <dbReference type="ChEBI" id="CHEBI:16551"/>
        <dbReference type="ChEBI" id="CHEBI:18195"/>
        <dbReference type="ChEBI" id="CHEBI:18234"/>
        <dbReference type="EC" id="2.3.1.122"/>
    </reaction>
</comment>
<accession>A0ABR5TAN3</accession>
<feature type="region of interest" description="Disordered" evidence="9">
    <location>
        <begin position="287"/>
        <end position="306"/>
    </location>
</feature>
<dbReference type="PANTHER" id="PTHR40841">
    <property type="entry name" value="SIDEROPHORE TRIACETYLFUSARININE C ESTERASE"/>
    <property type="match status" value="1"/>
</dbReference>
<evidence type="ECO:0000256" key="1">
    <source>
        <dbReference type="ARBA" id="ARBA00000697"/>
    </source>
</evidence>